<dbReference type="Gene3D" id="3.80.10.10">
    <property type="entry name" value="Ribonuclease Inhibitor"/>
    <property type="match status" value="1"/>
</dbReference>
<dbReference type="Pfam" id="PF13855">
    <property type="entry name" value="LRR_8"/>
    <property type="match status" value="1"/>
</dbReference>
<protein>
    <recommendedName>
        <fullName evidence="3">Leucine-rich repeat-containing N-terminal plant-type domain-containing protein</fullName>
    </recommendedName>
</protein>
<accession>D8R293</accession>
<dbReference type="STRING" id="88036.D8R293"/>
<dbReference type="eggNOG" id="ENOG502R2G4">
    <property type="taxonomic scope" value="Eukaryota"/>
</dbReference>
<sequence length="155" mass="17312">MFHRLFSGTKFIFRCRDLSNNQLSQAIPYQLPPQLQEIFVVSNENVSFLLTPNITLIVALLCRDVSHNQLIGTIPDVFQNFSNLNLLDVSFNQLTGSLPSSFAGLISISVMHVQNNKLSGDINVLSDLPLADLNVENNQFNGWVPSSLRSIPNLR</sequence>
<evidence type="ECO:0008006" key="3">
    <source>
        <dbReference type="Google" id="ProtNLM"/>
    </source>
</evidence>
<dbReference type="InterPro" id="IPR001611">
    <property type="entry name" value="Leu-rich_rpt"/>
</dbReference>
<proteinExistence type="predicted"/>
<dbReference type="SUPFAM" id="SSF52058">
    <property type="entry name" value="L domain-like"/>
    <property type="match status" value="1"/>
</dbReference>
<organism evidence="2">
    <name type="scientific">Selaginella moellendorffii</name>
    <name type="common">Spikemoss</name>
    <dbReference type="NCBI Taxonomy" id="88036"/>
    <lineage>
        <taxon>Eukaryota</taxon>
        <taxon>Viridiplantae</taxon>
        <taxon>Streptophyta</taxon>
        <taxon>Embryophyta</taxon>
        <taxon>Tracheophyta</taxon>
        <taxon>Lycopodiopsida</taxon>
        <taxon>Selaginellales</taxon>
        <taxon>Selaginellaceae</taxon>
        <taxon>Selaginella</taxon>
    </lineage>
</organism>
<gene>
    <name evidence="1" type="ORF">SELMODRAFT_83207</name>
</gene>
<dbReference type="Gramene" id="EFJ34031">
    <property type="protein sequence ID" value="EFJ34031"/>
    <property type="gene ID" value="SELMODRAFT_83207"/>
</dbReference>
<reference evidence="1 2" key="1">
    <citation type="journal article" date="2011" name="Science">
        <title>The Selaginella genome identifies genetic changes associated with the evolution of vascular plants.</title>
        <authorList>
            <person name="Banks J.A."/>
            <person name="Nishiyama T."/>
            <person name="Hasebe M."/>
            <person name="Bowman J.L."/>
            <person name="Gribskov M."/>
            <person name="dePamphilis C."/>
            <person name="Albert V.A."/>
            <person name="Aono N."/>
            <person name="Aoyama T."/>
            <person name="Ambrose B.A."/>
            <person name="Ashton N.W."/>
            <person name="Axtell M.J."/>
            <person name="Barker E."/>
            <person name="Barker M.S."/>
            <person name="Bennetzen J.L."/>
            <person name="Bonawitz N.D."/>
            <person name="Chapple C."/>
            <person name="Cheng C."/>
            <person name="Correa L.G."/>
            <person name="Dacre M."/>
            <person name="DeBarry J."/>
            <person name="Dreyer I."/>
            <person name="Elias M."/>
            <person name="Engstrom E.M."/>
            <person name="Estelle M."/>
            <person name="Feng L."/>
            <person name="Finet C."/>
            <person name="Floyd S.K."/>
            <person name="Frommer W.B."/>
            <person name="Fujita T."/>
            <person name="Gramzow L."/>
            <person name="Gutensohn M."/>
            <person name="Harholt J."/>
            <person name="Hattori M."/>
            <person name="Heyl A."/>
            <person name="Hirai T."/>
            <person name="Hiwatashi Y."/>
            <person name="Ishikawa M."/>
            <person name="Iwata M."/>
            <person name="Karol K.G."/>
            <person name="Koehler B."/>
            <person name="Kolukisaoglu U."/>
            <person name="Kubo M."/>
            <person name="Kurata T."/>
            <person name="Lalonde S."/>
            <person name="Li K."/>
            <person name="Li Y."/>
            <person name="Litt A."/>
            <person name="Lyons E."/>
            <person name="Manning G."/>
            <person name="Maruyama T."/>
            <person name="Michael T.P."/>
            <person name="Mikami K."/>
            <person name="Miyazaki S."/>
            <person name="Morinaga S."/>
            <person name="Murata T."/>
            <person name="Mueller-Roeber B."/>
            <person name="Nelson D.R."/>
            <person name="Obara M."/>
            <person name="Oguri Y."/>
            <person name="Olmstead R.G."/>
            <person name="Onodera N."/>
            <person name="Petersen B.L."/>
            <person name="Pils B."/>
            <person name="Prigge M."/>
            <person name="Rensing S.A."/>
            <person name="Riano-Pachon D.M."/>
            <person name="Roberts A.W."/>
            <person name="Sato Y."/>
            <person name="Scheller H.V."/>
            <person name="Schulz B."/>
            <person name="Schulz C."/>
            <person name="Shakirov E.V."/>
            <person name="Shibagaki N."/>
            <person name="Shinohara N."/>
            <person name="Shippen D.E."/>
            <person name="Soerensen I."/>
            <person name="Sotooka R."/>
            <person name="Sugimoto N."/>
            <person name="Sugita M."/>
            <person name="Sumikawa N."/>
            <person name="Tanurdzic M."/>
            <person name="Theissen G."/>
            <person name="Ulvskov P."/>
            <person name="Wakazuki S."/>
            <person name="Weng J.K."/>
            <person name="Willats W.W."/>
            <person name="Wipf D."/>
            <person name="Wolf P.G."/>
            <person name="Yang L."/>
            <person name="Zimmer A.D."/>
            <person name="Zhu Q."/>
            <person name="Mitros T."/>
            <person name="Hellsten U."/>
            <person name="Loque D."/>
            <person name="Otillar R."/>
            <person name="Salamov A."/>
            <person name="Schmutz J."/>
            <person name="Shapiro H."/>
            <person name="Lindquist E."/>
            <person name="Lucas S."/>
            <person name="Rokhsar D."/>
            <person name="Grigoriev I.V."/>
        </authorList>
    </citation>
    <scope>NUCLEOTIDE SEQUENCE [LARGE SCALE GENOMIC DNA]</scope>
</reference>
<evidence type="ECO:0000313" key="2">
    <source>
        <dbReference type="Proteomes" id="UP000001514"/>
    </source>
</evidence>
<dbReference type="InParanoid" id="D8R293"/>
<dbReference type="PANTHER" id="PTHR48007:SF34">
    <property type="entry name" value="PROTEIN STRUBBELIG-RECEPTOR FAMILY 8 ISOFORM X1"/>
    <property type="match status" value="1"/>
</dbReference>
<name>D8R293_SELML</name>
<dbReference type="PANTHER" id="PTHR48007">
    <property type="entry name" value="LEUCINE-RICH REPEAT RECEPTOR-LIKE PROTEIN KINASE PXC1"/>
    <property type="match status" value="1"/>
</dbReference>
<dbReference type="AlphaFoldDB" id="D8R293"/>
<dbReference type="HOGENOM" id="CLU_1698505_0_0_1"/>
<evidence type="ECO:0000313" key="1">
    <source>
        <dbReference type="EMBL" id="EFJ34031.1"/>
    </source>
</evidence>
<dbReference type="EMBL" id="GL377570">
    <property type="protein sequence ID" value="EFJ34031.1"/>
    <property type="molecule type" value="Genomic_DNA"/>
</dbReference>
<dbReference type="Proteomes" id="UP000001514">
    <property type="component" value="Unassembled WGS sequence"/>
</dbReference>
<dbReference type="InterPro" id="IPR032675">
    <property type="entry name" value="LRR_dom_sf"/>
</dbReference>
<keyword evidence="2" id="KW-1185">Reference proteome</keyword>
<dbReference type="KEGG" id="smo:SELMODRAFT_83207"/>
<dbReference type="InterPro" id="IPR046959">
    <property type="entry name" value="PRK1-6/SRF4-like"/>
</dbReference>